<dbReference type="eggNOG" id="COG1683">
    <property type="taxonomic scope" value="Bacteria"/>
</dbReference>
<dbReference type="PIRSF" id="PIRSF037004">
    <property type="entry name" value="UCP037004"/>
    <property type="match status" value="1"/>
</dbReference>
<sequence length="314" mass="35191">MSIWVGVSACVLGEKVRFDGGHKLSRFVADELGRHFRFFPLCPEMAVGLSSPRPTIRLVGNAERPRLVGTKDGSWDITDDLHAYSDKVLPGLGHLAGYILCGKSPTCGMERVKVYTPEGEGLGKVGVGLFAARLMAAYPNLPIEEDGRLHDPLLRENFVMRVMTYHQWLVLLAEGLSVSGLMAFHRRHKFLLLAHNQKLYRELGPLIAKADPAELPALAERYITDFMAALAHPASKKDHSNVLMHLQGFFKKALSREEKGELRSLIDQYRQGLVPLMVPLTLINHHLSRHPVPYLAEQSYLNPYPVDLKLRYGL</sequence>
<evidence type="ECO:0000259" key="1">
    <source>
        <dbReference type="Pfam" id="PF08349"/>
    </source>
</evidence>
<dbReference type="Proteomes" id="UP000006755">
    <property type="component" value="Unassembled WGS sequence"/>
</dbReference>
<proteinExistence type="predicted"/>
<protein>
    <recommendedName>
        <fullName evidence="1">DUF1722 domain-containing protein</fullName>
    </recommendedName>
</protein>
<organism evidence="2 3">
    <name type="scientific">Gallaecimonas xiamenensis 3-C-1</name>
    <dbReference type="NCBI Taxonomy" id="745411"/>
    <lineage>
        <taxon>Bacteria</taxon>
        <taxon>Pseudomonadati</taxon>
        <taxon>Pseudomonadota</taxon>
        <taxon>Gammaproteobacteria</taxon>
        <taxon>Enterobacterales</taxon>
        <taxon>Gallaecimonadaceae</taxon>
        <taxon>Gallaecimonas</taxon>
    </lineage>
</organism>
<feature type="domain" description="DUF1722" evidence="1">
    <location>
        <begin position="189"/>
        <end position="305"/>
    </location>
</feature>
<gene>
    <name evidence="2" type="ORF">B3C1_03920</name>
</gene>
<dbReference type="RefSeq" id="WP_008483057.1">
    <property type="nucleotide sequence ID" value="NZ_AMRI01000004.1"/>
</dbReference>
<name>K2J1B4_9GAMM</name>
<dbReference type="STRING" id="745411.B3C1_03920"/>
<dbReference type="PATRIC" id="fig|745411.4.peg.774"/>
<evidence type="ECO:0000313" key="3">
    <source>
        <dbReference type="Proteomes" id="UP000006755"/>
    </source>
</evidence>
<evidence type="ECO:0000313" key="2">
    <source>
        <dbReference type="EMBL" id="EKE76711.1"/>
    </source>
</evidence>
<dbReference type="AlphaFoldDB" id="K2J1B4"/>
<dbReference type="InterPro" id="IPR017087">
    <property type="entry name" value="UCP037004"/>
</dbReference>
<reference evidence="2 3" key="1">
    <citation type="journal article" date="2012" name="J. Bacteriol.">
        <title>Genome Sequence of Gallaecimonas xiamenensis Type Strain 3-C-1.</title>
        <authorList>
            <person name="Lai Q."/>
            <person name="Wang L."/>
            <person name="Wang W."/>
            <person name="Shao Z."/>
        </authorList>
    </citation>
    <scope>NUCLEOTIDE SEQUENCE [LARGE SCALE GENOMIC DNA]</scope>
    <source>
        <strain evidence="2 3">3-C-1</strain>
    </source>
</reference>
<dbReference type="EMBL" id="AMRI01000004">
    <property type="protein sequence ID" value="EKE76711.1"/>
    <property type="molecule type" value="Genomic_DNA"/>
</dbReference>
<dbReference type="InterPro" id="IPR013560">
    <property type="entry name" value="DUF1722"/>
</dbReference>
<dbReference type="InterPro" id="IPR007553">
    <property type="entry name" value="2-thiour_desulf"/>
</dbReference>
<dbReference type="Pfam" id="PF08349">
    <property type="entry name" value="DUF1722"/>
    <property type="match status" value="1"/>
</dbReference>
<accession>K2J1B4</accession>
<dbReference type="eggNOG" id="COG3272">
    <property type="taxonomic scope" value="Bacteria"/>
</dbReference>
<keyword evidence="3" id="KW-1185">Reference proteome</keyword>
<comment type="caution">
    <text evidence="2">The sequence shown here is derived from an EMBL/GenBank/DDBJ whole genome shotgun (WGS) entry which is preliminary data.</text>
</comment>
<dbReference type="PANTHER" id="PTHR30087">
    <property type="entry name" value="INNER MEMBRANE PROTEIN"/>
    <property type="match status" value="1"/>
</dbReference>
<dbReference type="Pfam" id="PF04463">
    <property type="entry name" value="2-thiour_desulf"/>
    <property type="match status" value="1"/>
</dbReference>
<dbReference type="OrthoDB" id="495783at2"/>
<dbReference type="PANTHER" id="PTHR30087:SF0">
    <property type="entry name" value="INNER MEMBRANE PROTEIN"/>
    <property type="match status" value="1"/>
</dbReference>